<evidence type="ECO:0000256" key="4">
    <source>
        <dbReference type="ARBA" id="ARBA00022553"/>
    </source>
</evidence>
<dbReference type="GO" id="GO:0016874">
    <property type="term" value="F:ligase activity"/>
    <property type="evidence" value="ECO:0007669"/>
    <property type="project" value="UniProtKB-KW"/>
</dbReference>
<keyword evidence="4" id="KW-0597">Phosphoprotein</keyword>
<dbReference type="InterPro" id="IPR000873">
    <property type="entry name" value="AMP-dep_synth/lig_dom"/>
</dbReference>
<dbReference type="Gene3D" id="3.40.50.720">
    <property type="entry name" value="NAD(P)-binding Rossmann-like Domain"/>
    <property type="match status" value="1"/>
</dbReference>
<dbReference type="InterPro" id="IPR001242">
    <property type="entry name" value="Condensation_dom"/>
</dbReference>
<dbReference type="InterPro" id="IPR009081">
    <property type="entry name" value="PP-bd_ACP"/>
</dbReference>
<sequence length="1410" mass="162844">MEYFNLTHPQRGIWETEMVVKETPIGCIGGTIFFQEEVDVKVLEKAINKLIEVNDSIRIHIKMRDFNPVQYVSSYSFREFEIVDFWGKSKEEQEKWVNKNMRTPFNLYEEDLFDVVILRDFDGEIGFYLKIHHIIADAWTMALIASQVMEYYKTLMEGGELSSEFKPSYIEYVISENNYLTSSKYEKDKEYWDEKFQYKPTFSSMKTRDKAFYSTLANRKTFIINEESLDKIKNFCRVNLISPGVLFEAAIGIYIKRFFDIKDVILGVPVLNRRDKREKATSGMFVSTVPMRIEIDKNNTFLELCKIIGKEHRQVFRHQRYPYGVLLSEIRKKHKIRHNLYDISVSYQNAKIVKCDEGDNFKTKWYFNGHLLESICLHIDDRDDLGVLVLNFDYLVELFTEEEIGDLYNTLMLFINQGIENMSLKLYEMELVNDKERYNLLYGFNNTLVDYPGDKCIHELFEEQVEKTPDNIALEYEGKFLTYKELNNRSNNLALILRGKGVGPNVIVGLLLERSFEIIIGILGVLKAGGAYLPIDPDYPEERIKYMIEDSGTKMVLSSSMFKDKLLNIQCICMDTLNECEEEVSNLDISYDSRNLVYLIYTSGSTGKPKGAMITHSGVVNYILWAKKVYCDNKAVNFPLFTPYSFDLTVTSIFTPIISGAAIIIYKNENIKRTLDKIIEEDKVGVMKLTPTHLSLLKNVHNKEKHKVNKLIVGGEDLKTEVAKKVYKEFKGNIEIYNEYGPTETVVGCMIYKYDYFRDNKESVPIGVPSDNVMIYILDKYMKPVPIGKKGEMYVSGAGVGAGYINKEKITKERFIENPFVLGERMYRTGDLGRWTKSGDIEYLGRIDNQIKIRGFRVEAGEIEKKIEGYEGISQAIVNVYKDKSGNKHLCAYYVSKEDIETQKVKSFLKETLSEYMVPTYFVRVEAFSITLNGKVDRNNLPEPEINNIRTKAFVAPRNDLERRIAGIFYDLFDTKNIGIDDNMFDDLGGDSLIAIQLQILAEKQDIKVEIEEIYKYPTIRQLASGLKEGKSEVNEYDDLDYLDISNRFREFNNKKEMKNVLLTGASGFLGTHILFKLLSSYKDVKVTCLVRDEKRFYSSLEYYFDKAFVVKMQRRISCVIGDIREDNLGLELDIYNKERNEIDTVVHTAANIKHFGVFEDFYKTNVKGTKEVIKFCLKSGARMYHISTMSVSGQGIIKQSQKIPEFSESNLYIGQAYKDNVYIHTKYLAEKAVIDSMENGLDACILRVGNLMWREGDGRFQKNPKDNGFINRTLAIHKLGVTCKELQNSIIDLTPVDKCAEAVIKIAKFTESCGVFHLINHNEISYIKLFDMLNKKLNTISTSDFYNIVNDNKEEDKVGVLYLYLNGIKENINTLSVNIKSNFTKEFLKGVDFEWNCVDEEYVKGVGVF</sequence>
<dbReference type="KEGG" id="cint:HZF06_18690"/>
<comment type="cofactor">
    <cofactor evidence="1">
        <name>pantetheine 4'-phosphate</name>
        <dbReference type="ChEBI" id="CHEBI:47942"/>
    </cofactor>
</comment>
<dbReference type="Pfam" id="PF00501">
    <property type="entry name" value="AMP-binding"/>
    <property type="match status" value="1"/>
</dbReference>
<evidence type="ECO:0000256" key="1">
    <source>
        <dbReference type="ARBA" id="ARBA00001957"/>
    </source>
</evidence>
<accession>A0A7D6VTY0</accession>
<keyword evidence="5" id="KW-0436">Ligase</keyword>
<comment type="similarity">
    <text evidence="2">Belongs to the ATP-dependent AMP-binding enzyme family.</text>
</comment>
<protein>
    <submittedName>
        <fullName evidence="7">Amino acid adenylation domain-containing protein</fullName>
    </submittedName>
</protein>
<dbReference type="NCBIfam" id="TIGR01733">
    <property type="entry name" value="AA-adenyl-dom"/>
    <property type="match status" value="1"/>
</dbReference>
<dbReference type="Pfam" id="PF00668">
    <property type="entry name" value="Condensation"/>
    <property type="match status" value="1"/>
</dbReference>
<dbReference type="Gene3D" id="3.30.559.30">
    <property type="entry name" value="Nonribosomal peptide synthetase, condensation domain"/>
    <property type="match status" value="1"/>
</dbReference>
<proteinExistence type="inferred from homology"/>
<dbReference type="PANTHER" id="PTHR45527:SF1">
    <property type="entry name" value="FATTY ACID SYNTHASE"/>
    <property type="match status" value="1"/>
</dbReference>
<dbReference type="InterPro" id="IPR020845">
    <property type="entry name" value="AMP-binding_CS"/>
</dbReference>
<evidence type="ECO:0000313" key="7">
    <source>
        <dbReference type="EMBL" id="QLY79092.1"/>
    </source>
</evidence>
<dbReference type="PROSITE" id="PS00455">
    <property type="entry name" value="AMP_BINDING"/>
    <property type="match status" value="1"/>
</dbReference>
<dbReference type="SUPFAM" id="SSF52777">
    <property type="entry name" value="CoA-dependent acyltransferases"/>
    <property type="match status" value="2"/>
</dbReference>
<dbReference type="Gene3D" id="3.30.300.30">
    <property type="match status" value="1"/>
</dbReference>
<gene>
    <name evidence="7" type="ORF">HZF06_18690</name>
</gene>
<feature type="domain" description="Carrier" evidence="6">
    <location>
        <begin position="956"/>
        <end position="1031"/>
    </location>
</feature>
<dbReference type="GO" id="GO:0043041">
    <property type="term" value="P:amino acid activation for nonribosomal peptide biosynthetic process"/>
    <property type="evidence" value="ECO:0007669"/>
    <property type="project" value="TreeGrafter"/>
</dbReference>
<dbReference type="InterPro" id="IPR013120">
    <property type="entry name" value="FAR_NAD-bd"/>
</dbReference>
<dbReference type="InterPro" id="IPR045851">
    <property type="entry name" value="AMP-bd_C_sf"/>
</dbReference>
<dbReference type="RefSeq" id="WP_181601315.1">
    <property type="nucleotide sequence ID" value="NZ_CP059378.1"/>
</dbReference>
<dbReference type="GO" id="GO:0031177">
    <property type="term" value="F:phosphopantetheine binding"/>
    <property type="evidence" value="ECO:0007669"/>
    <property type="project" value="TreeGrafter"/>
</dbReference>
<dbReference type="Gene3D" id="3.30.559.10">
    <property type="entry name" value="Chloramphenicol acetyltransferase-like domain"/>
    <property type="match status" value="1"/>
</dbReference>
<dbReference type="Gene3D" id="3.40.50.980">
    <property type="match status" value="2"/>
</dbReference>
<dbReference type="SUPFAM" id="SSF56801">
    <property type="entry name" value="Acetyl-CoA synthetase-like"/>
    <property type="match status" value="1"/>
</dbReference>
<keyword evidence="3" id="KW-0596">Phosphopantetheine</keyword>
<dbReference type="PANTHER" id="PTHR45527">
    <property type="entry name" value="NONRIBOSOMAL PEPTIDE SYNTHETASE"/>
    <property type="match status" value="1"/>
</dbReference>
<evidence type="ECO:0000256" key="3">
    <source>
        <dbReference type="ARBA" id="ARBA00022450"/>
    </source>
</evidence>
<dbReference type="GO" id="GO:0008610">
    <property type="term" value="P:lipid biosynthetic process"/>
    <property type="evidence" value="ECO:0007669"/>
    <property type="project" value="UniProtKB-ARBA"/>
</dbReference>
<evidence type="ECO:0000259" key="6">
    <source>
        <dbReference type="PROSITE" id="PS50075"/>
    </source>
</evidence>
<evidence type="ECO:0000256" key="5">
    <source>
        <dbReference type="ARBA" id="ARBA00022598"/>
    </source>
</evidence>
<dbReference type="EMBL" id="CP059378">
    <property type="protein sequence ID" value="QLY79092.1"/>
    <property type="molecule type" value="Genomic_DNA"/>
</dbReference>
<dbReference type="SUPFAM" id="SSF51735">
    <property type="entry name" value="NAD(P)-binding Rossmann-fold domains"/>
    <property type="match status" value="1"/>
</dbReference>
<dbReference type="GO" id="GO:0044550">
    <property type="term" value="P:secondary metabolite biosynthetic process"/>
    <property type="evidence" value="ECO:0007669"/>
    <property type="project" value="TreeGrafter"/>
</dbReference>
<evidence type="ECO:0000313" key="8">
    <source>
        <dbReference type="Proteomes" id="UP000512286"/>
    </source>
</evidence>
<dbReference type="Proteomes" id="UP000512286">
    <property type="component" value="Chromosome"/>
</dbReference>
<dbReference type="Pfam" id="PF00550">
    <property type="entry name" value="PP-binding"/>
    <property type="match status" value="1"/>
</dbReference>
<dbReference type="FunFam" id="3.40.50.12780:FF:000012">
    <property type="entry name" value="Non-ribosomal peptide synthetase"/>
    <property type="match status" value="1"/>
</dbReference>
<name>A0A7D6VTY0_9CLOT</name>
<dbReference type="InterPro" id="IPR023213">
    <property type="entry name" value="CAT-like_dom_sf"/>
</dbReference>
<dbReference type="PROSITE" id="PS50075">
    <property type="entry name" value="CARRIER"/>
    <property type="match status" value="1"/>
</dbReference>
<dbReference type="GO" id="GO:0005737">
    <property type="term" value="C:cytoplasm"/>
    <property type="evidence" value="ECO:0007669"/>
    <property type="project" value="TreeGrafter"/>
</dbReference>
<evidence type="ECO:0000256" key="2">
    <source>
        <dbReference type="ARBA" id="ARBA00006432"/>
    </source>
</evidence>
<dbReference type="FunFam" id="3.40.50.980:FF:000001">
    <property type="entry name" value="Non-ribosomal peptide synthetase"/>
    <property type="match status" value="1"/>
</dbReference>
<organism evidence="7 8">
    <name type="scientific">Clostridium intestinale</name>
    <dbReference type="NCBI Taxonomy" id="36845"/>
    <lineage>
        <taxon>Bacteria</taxon>
        <taxon>Bacillati</taxon>
        <taxon>Bacillota</taxon>
        <taxon>Clostridia</taxon>
        <taxon>Eubacteriales</taxon>
        <taxon>Clostridiaceae</taxon>
        <taxon>Clostridium</taxon>
    </lineage>
</organism>
<dbReference type="Gene3D" id="1.10.1200.10">
    <property type="entry name" value="ACP-like"/>
    <property type="match status" value="1"/>
</dbReference>
<dbReference type="InterPro" id="IPR036736">
    <property type="entry name" value="ACP-like_sf"/>
</dbReference>
<dbReference type="InterPro" id="IPR010071">
    <property type="entry name" value="AA_adenyl_dom"/>
</dbReference>
<dbReference type="Pfam" id="PF07993">
    <property type="entry name" value="NAD_binding_4"/>
    <property type="match status" value="1"/>
</dbReference>
<dbReference type="InterPro" id="IPR036291">
    <property type="entry name" value="NAD(P)-bd_dom_sf"/>
</dbReference>
<reference evidence="7 8" key="1">
    <citation type="submission" date="2020-07" db="EMBL/GenBank/DDBJ databases">
        <title>Electron transfer.</title>
        <authorList>
            <person name="Huang L."/>
            <person name="Liu X."/>
            <person name="Zhou S."/>
        </authorList>
    </citation>
    <scope>NUCLEOTIDE SEQUENCE [LARGE SCALE GENOMIC DNA]</scope>
    <source>
        <strain evidence="7 8">Lx1</strain>
    </source>
</reference>
<dbReference type="SUPFAM" id="SSF47336">
    <property type="entry name" value="ACP-like"/>
    <property type="match status" value="1"/>
</dbReference>
<dbReference type="Gene3D" id="2.30.38.10">
    <property type="entry name" value="Luciferase, Domain 3"/>
    <property type="match status" value="1"/>
</dbReference>